<keyword evidence="6" id="KW-0808">Transferase</keyword>
<dbReference type="GO" id="GO:0016779">
    <property type="term" value="F:nucleotidyltransferase activity"/>
    <property type="evidence" value="ECO:0007669"/>
    <property type="project" value="UniProtKB-KW"/>
</dbReference>
<sequence>MKEIFEDETDIKNKKVRHWALTLWEDPQIKLPEGVRYAIYGDEICPKSGRRHWQTYIELNAPQRFSWVKNTYGQTAHVSPKKKTREQARDYCKKDGKFEEYGKWIKGQGHRTDLDDLIEDIAQGANVDEIIENHPREYLRYPKGINDMVNSHVKINAPKWRNVEVILITGPTGCGKTREAMENGVTHVQDAYDLKWWDGYHKDEVILLDEYDNDNDIKKELRLLDGHKKRLEIKGGTTYAYFTKVYITTNLKIHEIHPKAKPEHRRALFRRFSKIISHWNWDDEVLGNTSDQDLKILENKIEYRK</sequence>
<evidence type="ECO:0000256" key="6">
    <source>
        <dbReference type="ARBA" id="ARBA00022679"/>
    </source>
</evidence>
<evidence type="ECO:0000256" key="15">
    <source>
        <dbReference type="ARBA" id="ARBA00023125"/>
    </source>
</evidence>
<keyword evidence="14" id="KW-0190">Covalent protein-DNA linkage</keyword>
<name>A0A8A4XBA1_9VIRU</name>
<keyword evidence="7" id="KW-0548">Nucleotidyltransferase</keyword>
<keyword evidence="8" id="KW-0235">DNA replication</keyword>
<keyword evidence="16" id="KW-0511">Multifunctional enzyme</keyword>
<dbReference type="InterPro" id="IPR027417">
    <property type="entry name" value="P-loop_NTPase"/>
</dbReference>
<dbReference type="Gene3D" id="3.40.1310.20">
    <property type="match status" value="1"/>
</dbReference>
<dbReference type="Pfam" id="PF00910">
    <property type="entry name" value="RNA_helicase"/>
    <property type="match status" value="1"/>
</dbReference>
<evidence type="ECO:0000256" key="5">
    <source>
        <dbReference type="ARBA" id="ARBA00022562"/>
    </source>
</evidence>
<dbReference type="GO" id="GO:0004519">
    <property type="term" value="F:endonuclease activity"/>
    <property type="evidence" value="ECO:0007669"/>
    <property type="project" value="UniProtKB-KW"/>
</dbReference>
<protein>
    <recommendedName>
        <fullName evidence="4">Replication-associated protein</fullName>
    </recommendedName>
    <alternativeName>
        <fullName evidence="17">ATP-dependent helicase Rep</fullName>
    </alternativeName>
    <alternativeName>
        <fullName evidence="18">RepP</fullName>
    </alternativeName>
</protein>
<keyword evidence="15" id="KW-0238">DNA-binding</keyword>
<keyword evidence="11" id="KW-0547">Nucleotide-binding</keyword>
<comment type="catalytic activity">
    <reaction evidence="19">
        <text>ATP + H2O = ADP + phosphate + H(+)</text>
        <dbReference type="Rhea" id="RHEA:13065"/>
        <dbReference type="ChEBI" id="CHEBI:15377"/>
        <dbReference type="ChEBI" id="CHEBI:15378"/>
        <dbReference type="ChEBI" id="CHEBI:30616"/>
        <dbReference type="ChEBI" id="CHEBI:43474"/>
        <dbReference type="ChEBI" id="CHEBI:456216"/>
    </reaction>
</comment>
<evidence type="ECO:0000256" key="7">
    <source>
        <dbReference type="ARBA" id="ARBA00022695"/>
    </source>
</evidence>
<evidence type="ECO:0000256" key="8">
    <source>
        <dbReference type="ARBA" id="ARBA00022705"/>
    </source>
</evidence>
<comment type="cofactor">
    <cofactor evidence="1">
        <name>Mn(2+)</name>
        <dbReference type="ChEBI" id="CHEBI:29035"/>
    </cofactor>
</comment>
<reference evidence="21" key="1">
    <citation type="submission" date="2020-10" db="EMBL/GenBank/DDBJ databases">
        <title>CRESS DNA virus dark matter in the feces of wild birds.</title>
        <authorList>
            <person name="Yang S."/>
            <person name="Zhang W."/>
        </authorList>
    </citation>
    <scope>NUCLEOTIDE SEQUENCE</scope>
    <source>
        <strain evidence="21">Brb25usv6</strain>
    </source>
</reference>
<dbReference type="GO" id="GO:0016787">
    <property type="term" value="F:hydrolase activity"/>
    <property type="evidence" value="ECO:0007669"/>
    <property type="project" value="UniProtKB-KW"/>
</dbReference>
<keyword evidence="13" id="KW-0378">Hydrolase</keyword>
<evidence type="ECO:0000313" key="21">
    <source>
        <dbReference type="EMBL" id="QTE03493.1"/>
    </source>
</evidence>
<comment type="subcellular location">
    <subcellularLocation>
        <location evidence="2">Host nucleus</location>
    </subcellularLocation>
</comment>
<proteinExistence type="inferred from homology"/>
<feature type="domain" description="CRESS-DNA virus Rep endonuclease" evidence="20">
    <location>
        <begin position="13"/>
        <end position="104"/>
    </location>
</feature>
<dbReference type="GO" id="GO:0003723">
    <property type="term" value="F:RNA binding"/>
    <property type="evidence" value="ECO:0007669"/>
    <property type="project" value="InterPro"/>
</dbReference>
<dbReference type="PROSITE" id="PS52020">
    <property type="entry name" value="CRESS_DNA_REP"/>
    <property type="match status" value="1"/>
</dbReference>
<evidence type="ECO:0000256" key="13">
    <source>
        <dbReference type="ARBA" id="ARBA00022801"/>
    </source>
</evidence>
<evidence type="ECO:0000256" key="19">
    <source>
        <dbReference type="ARBA" id="ARBA00049360"/>
    </source>
</evidence>
<evidence type="ECO:0000256" key="18">
    <source>
        <dbReference type="ARBA" id="ARBA00032243"/>
    </source>
</evidence>
<dbReference type="EMBL" id="MW182829">
    <property type="protein sequence ID" value="QTE03493.1"/>
    <property type="molecule type" value="Genomic_DNA"/>
</dbReference>
<evidence type="ECO:0000256" key="2">
    <source>
        <dbReference type="ARBA" id="ARBA00004147"/>
    </source>
</evidence>
<evidence type="ECO:0000256" key="11">
    <source>
        <dbReference type="ARBA" id="ARBA00022741"/>
    </source>
</evidence>
<keyword evidence="12" id="KW-0255">Endonuclease</keyword>
<evidence type="ECO:0000256" key="12">
    <source>
        <dbReference type="ARBA" id="ARBA00022759"/>
    </source>
</evidence>
<dbReference type="Gene3D" id="3.40.50.300">
    <property type="entry name" value="P-loop containing nucleotide triphosphate hydrolases"/>
    <property type="match status" value="1"/>
</dbReference>
<evidence type="ECO:0000256" key="17">
    <source>
        <dbReference type="ARBA" id="ARBA00030754"/>
    </source>
</evidence>
<evidence type="ECO:0000256" key="3">
    <source>
        <dbReference type="ARBA" id="ARBA00008545"/>
    </source>
</evidence>
<comment type="similarity">
    <text evidence="3">Belongs to the nanoviruses/circoviruses replication-associated protein family.</text>
</comment>
<dbReference type="InterPro" id="IPR000605">
    <property type="entry name" value="Helicase_SF3_ssDNA/RNA_vir"/>
</dbReference>
<keyword evidence="5" id="KW-1048">Host nucleus</keyword>
<keyword evidence="10" id="KW-0479">Metal-binding</keyword>
<evidence type="ECO:0000256" key="1">
    <source>
        <dbReference type="ARBA" id="ARBA00001936"/>
    </source>
</evidence>
<evidence type="ECO:0000256" key="4">
    <source>
        <dbReference type="ARBA" id="ARBA00014531"/>
    </source>
</evidence>
<dbReference type="GO" id="GO:0003724">
    <property type="term" value="F:RNA helicase activity"/>
    <property type="evidence" value="ECO:0007669"/>
    <property type="project" value="InterPro"/>
</dbReference>
<dbReference type="Pfam" id="PF02407">
    <property type="entry name" value="Viral_Rep"/>
    <property type="match status" value="1"/>
</dbReference>
<organism evidence="21">
    <name type="scientific">Fringilla montifringilla CRESS-DNA-virus sp</name>
    <dbReference type="NCBI Taxonomy" id="2815044"/>
    <lineage>
        <taxon>Viruses</taxon>
        <taxon>Monodnaviria</taxon>
        <taxon>Shotokuvirae</taxon>
        <taxon>Cressdnaviricota</taxon>
    </lineage>
</organism>
<evidence type="ECO:0000256" key="16">
    <source>
        <dbReference type="ARBA" id="ARBA00023268"/>
    </source>
</evidence>
<dbReference type="SUPFAM" id="SSF52540">
    <property type="entry name" value="P-loop containing nucleoside triphosphate hydrolases"/>
    <property type="match status" value="1"/>
</dbReference>
<dbReference type="GO" id="GO:0000166">
    <property type="term" value="F:nucleotide binding"/>
    <property type="evidence" value="ECO:0007669"/>
    <property type="project" value="UniProtKB-KW"/>
</dbReference>
<accession>A0A8A4XBA1</accession>
<evidence type="ECO:0000256" key="14">
    <source>
        <dbReference type="ARBA" id="ARBA00023124"/>
    </source>
</evidence>
<dbReference type="GO" id="GO:0046872">
    <property type="term" value="F:metal ion binding"/>
    <property type="evidence" value="ECO:0007669"/>
    <property type="project" value="UniProtKB-KW"/>
</dbReference>
<dbReference type="GO" id="GO:0003677">
    <property type="term" value="F:DNA binding"/>
    <property type="evidence" value="ECO:0007669"/>
    <property type="project" value="UniProtKB-KW"/>
</dbReference>
<keyword evidence="9" id="KW-0540">Nuclease</keyword>
<evidence type="ECO:0000256" key="10">
    <source>
        <dbReference type="ARBA" id="ARBA00022723"/>
    </source>
</evidence>
<evidence type="ECO:0000256" key="9">
    <source>
        <dbReference type="ARBA" id="ARBA00022722"/>
    </source>
</evidence>
<evidence type="ECO:0000259" key="20">
    <source>
        <dbReference type="PROSITE" id="PS52020"/>
    </source>
</evidence>
<dbReference type="GO" id="GO:0042025">
    <property type="term" value="C:host cell nucleus"/>
    <property type="evidence" value="ECO:0007669"/>
    <property type="project" value="UniProtKB-SubCell"/>
</dbReference>
<dbReference type="InterPro" id="IPR049912">
    <property type="entry name" value="CRESS_DNA_REP"/>
</dbReference>
<dbReference type="GO" id="GO:0006260">
    <property type="term" value="P:DNA replication"/>
    <property type="evidence" value="ECO:0007669"/>
    <property type="project" value="UniProtKB-KW"/>
</dbReference>